<dbReference type="PANTHER" id="PTHR33401">
    <property type="entry name" value="LIGHT-HARVESTING COMPLEX-LIKE PROTEIN OHP2, CHLOROPLASTIC"/>
    <property type="match status" value="1"/>
</dbReference>
<evidence type="ECO:0000313" key="2">
    <source>
        <dbReference type="Proteomes" id="UP001153555"/>
    </source>
</evidence>
<dbReference type="EMBL" id="CACSLK010034236">
    <property type="protein sequence ID" value="CAA0841575.1"/>
    <property type="molecule type" value="Genomic_DNA"/>
</dbReference>
<proteinExistence type="predicted"/>
<dbReference type="AlphaFoldDB" id="A0A9N7RS05"/>
<protein>
    <submittedName>
        <fullName evidence="1">Uncharacterized protein</fullName>
    </submittedName>
</protein>
<evidence type="ECO:0000313" key="1">
    <source>
        <dbReference type="EMBL" id="CAA0841575.1"/>
    </source>
</evidence>
<dbReference type="PANTHER" id="PTHR33401:SF19">
    <property type="entry name" value="(RAPE) HYPOTHETICAL PROTEIN"/>
    <property type="match status" value="1"/>
</dbReference>
<keyword evidence="2" id="KW-1185">Reference proteome</keyword>
<accession>A0A9N7RS05</accession>
<name>A0A9N7RS05_STRHE</name>
<reference evidence="1" key="1">
    <citation type="submission" date="2019-12" db="EMBL/GenBank/DDBJ databases">
        <authorList>
            <person name="Scholes J."/>
        </authorList>
    </citation>
    <scope>NUCLEOTIDE SEQUENCE</scope>
</reference>
<dbReference type="Proteomes" id="UP001153555">
    <property type="component" value="Unassembled WGS sequence"/>
</dbReference>
<gene>
    <name evidence="1" type="ORF">SHERM_00592</name>
</gene>
<sequence length="149" mass="16291">MKAGILMRALLCKIKCPFICFCKPSAAAHHHLYSQRPLKLDNNPHVVVPSSTTTEEQFAVVPNALEKSSSDEGLKVNGGDQQAENTAVLKSCLKKFPNEPDAATEAVKRSVRWIDASGQQLAEIKEFESSETGDTDTEDESSRCLCVIL</sequence>
<dbReference type="OrthoDB" id="1921202at2759"/>
<organism evidence="1 2">
    <name type="scientific">Striga hermonthica</name>
    <name type="common">Purple witchweed</name>
    <name type="synonym">Buchnera hermonthica</name>
    <dbReference type="NCBI Taxonomy" id="68872"/>
    <lineage>
        <taxon>Eukaryota</taxon>
        <taxon>Viridiplantae</taxon>
        <taxon>Streptophyta</taxon>
        <taxon>Embryophyta</taxon>
        <taxon>Tracheophyta</taxon>
        <taxon>Spermatophyta</taxon>
        <taxon>Magnoliopsida</taxon>
        <taxon>eudicotyledons</taxon>
        <taxon>Gunneridae</taxon>
        <taxon>Pentapetalae</taxon>
        <taxon>asterids</taxon>
        <taxon>lamiids</taxon>
        <taxon>Lamiales</taxon>
        <taxon>Orobanchaceae</taxon>
        <taxon>Buchnereae</taxon>
        <taxon>Striga</taxon>
    </lineage>
</organism>
<comment type="caution">
    <text evidence="1">The sequence shown here is derived from an EMBL/GenBank/DDBJ whole genome shotgun (WGS) entry which is preliminary data.</text>
</comment>